<sequence length="189" mass="21631">MNPFIERKKPRGSTNELAVVKAAAWAWYQHGSGSEEKQMREFDITRTRQAPRPSRYKLEAMRIAMEESSSTTSPIHSNNSLLDAYEIESISKRLDCLVESSGSKFYTRFLAGDNHSQGNVTLVENDTNEMKKKKKKKVKGFWLMRHAVVCGTREDVVDARAFKNSINKQYEKRAPVVRLTDCRPRASLT</sequence>
<protein>
    <submittedName>
        <fullName evidence="1">Uncharacterized protein</fullName>
    </submittedName>
</protein>
<gene>
    <name evidence="1" type="ORF">FSB_LOCUS11785</name>
</gene>
<organism evidence="1">
    <name type="scientific">Fagus sylvatica</name>
    <name type="common">Beechnut</name>
    <dbReference type="NCBI Taxonomy" id="28930"/>
    <lineage>
        <taxon>Eukaryota</taxon>
        <taxon>Viridiplantae</taxon>
        <taxon>Streptophyta</taxon>
        <taxon>Embryophyta</taxon>
        <taxon>Tracheophyta</taxon>
        <taxon>Spermatophyta</taxon>
        <taxon>Magnoliopsida</taxon>
        <taxon>eudicotyledons</taxon>
        <taxon>Gunneridae</taxon>
        <taxon>Pentapetalae</taxon>
        <taxon>rosids</taxon>
        <taxon>fabids</taxon>
        <taxon>Fagales</taxon>
        <taxon>Fagaceae</taxon>
        <taxon>Fagus</taxon>
    </lineage>
</organism>
<accession>A0A2N9F9P6</accession>
<dbReference type="PANTHER" id="PTHR34665">
    <property type="entry name" value="DUF3741 DOMAIN-CONTAINING PROTEIN"/>
    <property type="match status" value="1"/>
</dbReference>
<reference evidence="1" key="1">
    <citation type="submission" date="2018-02" db="EMBL/GenBank/DDBJ databases">
        <authorList>
            <person name="Cohen D.B."/>
            <person name="Kent A.D."/>
        </authorList>
    </citation>
    <scope>NUCLEOTIDE SEQUENCE</scope>
</reference>
<dbReference type="PANTHER" id="PTHR34665:SF4">
    <property type="entry name" value="DUF3741 DOMAIN-CONTAINING PROTEIN"/>
    <property type="match status" value="1"/>
</dbReference>
<dbReference type="AlphaFoldDB" id="A0A2N9F9P6"/>
<proteinExistence type="predicted"/>
<dbReference type="EMBL" id="OIVN01000674">
    <property type="protein sequence ID" value="SPC83903.1"/>
    <property type="molecule type" value="Genomic_DNA"/>
</dbReference>
<evidence type="ECO:0000313" key="1">
    <source>
        <dbReference type="EMBL" id="SPC83903.1"/>
    </source>
</evidence>
<name>A0A2N9F9P6_FAGSY</name>